<evidence type="ECO:0008006" key="3">
    <source>
        <dbReference type="Google" id="ProtNLM"/>
    </source>
</evidence>
<gene>
    <name evidence="1" type="ORF">AY601_3744</name>
</gene>
<dbReference type="InterPro" id="IPR011990">
    <property type="entry name" value="TPR-like_helical_dom_sf"/>
</dbReference>
<dbReference type="AlphaFoldDB" id="A0A127VH14"/>
<evidence type="ECO:0000313" key="2">
    <source>
        <dbReference type="Proteomes" id="UP000071561"/>
    </source>
</evidence>
<organism evidence="1 2">
    <name type="scientific">Pedobacter cryoconitis</name>
    <dbReference type="NCBI Taxonomy" id="188932"/>
    <lineage>
        <taxon>Bacteria</taxon>
        <taxon>Pseudomonadati</taxon>
        <taxon>Bacteroidota</taxon>
        <taxon>Sphingobacteriia</taxon>
        <taxon>Sphingobacteriales</taxon>
        <taxon>Sphingobacteriaceae</taxon>
        <taxon>Pedobacter</taxon>
    </lineage>
</organism>
<dbReference type="EMBL" id="CP014504">
    <property type="protein sequence ID" value="AMQ00604.1"/>
    <property type="molecule type" value="Genomic_DNA"/>
</dbReference>
<dbReference type="Pfam" id="PF12741">
    <property type="entry name" value="SusD-like"/>
    <property type="match status" value="1"/>
</dbReference>
<protein>
    <recommendedName>
        <fullName evidence="3">SusD/RagB-like outer membrane lipoprotein</fullName>
    </recommendedName>
</protein>
<dbReference type="RefSeq" id="WP_068403766.1">
    <property type="nucleotide sequence ID" value="NZ_CP014504.1"/>
</dbReference>
<evidence type="ECO:0000313" key="1">
    <source>
        <dbReference type="EMBL" id="AMQ00604.1"/>
    </source>
</evidence>
<dbReference type="KEGG" id="pcm:AY601_3744"/>
<keyword evidence="2" id="KW-1185">Reference proteome</keyword>
<proteinExistence type="predicted"/>
<dbReference type="Proteomes" id="UP000071561">
    <property type="component" value="Chromosome"/>
</dbReference>
<dbReference type="Gene3D" id="1.25.40.390">
    <property type="match status" value="1"/>
</dbReference>
<dbReference type="SUPFAM" id="SSF48452">
    <property type="entry name" value="TPR-like"/>
    <property type="match status" value="1"/>
</dbReference>
<reference evidence="1 2" key="1">
    <citation type="submission" date="2016-03" db="EMBL/GenBank/DDBJ databases">
        <title>Complete genome sequence of Pedobacter cryoconitis PAMC 27485.</title>
        <authorList>
            <person name="Lee J."/>
            <person name="Kim O.-S."/>
        </authorList>
    </citation>
    <scope>NUCLEOTIDE SEQUENCE [LARGE SCALE GENOMIC DNA]</scope>
    <source>
        <strain evidence="1 2">PAMC 27485</strain>
    </source>
</reference>
<sequence length="536" mass="58697">MNTSHKLINNSSLTKFARSGAVILSGLLLLTAVGCKKNFEKNATDGTGIPDSEIKLPTLLPPLQSSIFRNYQIAQNLSADGFSGYMMSPTPFMANYDLNYSPFDGWDKAGFNDQYTYVMAPVNKMARLGLRTANPDLWAIALIIKVEAMHRVTDKFGPIPYSAVGKTLTNTPYDSQQSVYNQFFNELDTAVNNLQTFQAANPGAKPFTAYDRIYNGDYSKWIKFANSLRLRLAMHIVKADPATAKLQAEKAMSAAGGLLTDATDNAAIAVAPGAVNDLFQLTNDYSDNRLGATLATYLVGYNDPRLSSFATPATDPAFAGQYIGIRIGSNLPSKSAYVNYASLNVVKTFKNTAPQQIMTAAEIWFLKAEAGLRGWANAGDPKTNYEKGITVSMSQWGVTDATAYINDATSKQADYVDPKNAVNNIKAVSTMTIKWDDAAANEVKLERIMTQKWLAVFPEGQEAWTEFRRTGYPKLFPVVNNTSNGLIDTQIQIRRLPYPSNEKTSNGVELAKAVQSIGGQDNGGVRVWWDLAKGNF</sequence>
<dbReference type="PROSITE" id="PS51257">
    <property type="entry name" value="PROKAR_LIPOPROTEIN"/>
    <property type="match status" value="1"/>
</dbReference>
<dbReference type="InterPro" id="IPR024302">
    <property type="entry name" value="SusD-like"/>
</dbReference>
<accession>A0A127VH14</accession>
<dbReference type="PATRIC" id="fig|188932.3.peg.3890"/>
<name>A0A127VH14_9SPHI</name>
<dbReference type="OrthoDB" id="9766256at2"/>